<comment type="caution">
    <text evidence="2">The sequence shown here is derived from an EMBL/GenBank/DDBJ whole genome shotgun (WGS) entry which is preliminary data.</text>
</comment>
<dbReference type="SUPFAM" id="SSF56281">
    <property type="entry name" value="Metallo-hydrolase/oxidoreductase"/>
    <property type="match status" value="1"/>
</dbReference>
<feature type="domain" description="Metallo-beta-lactamase" evidence="1">
    <location>
        <begin position="20"/>
        <end position="207"/>
    </location>
</feature>
<reference evidence="3" key="1">
    <citation type="journal article" date="2019" name="Int. J. Syst. Evol. Microbiol.">
        <title>The Global Catalogue of Microorganisms (GCM) 10K type strain sequencing project: providing services to taxonomists for standard genome sequencing and annotation.</title>
        <authorList>
            <consortium name="The Broad Institute Genomics Platform"/>
            <consortium name="The Broad Institute Genome Sequencing Center for Infectious Disease"/>
            <person name="Wu L."/>
            <person name="Ma J."/>
        </authorList>
    </citation>
    <scope>NUCLEOTIDE SEQUENCE [LARGE SCALE GENOMIC DNA]</scope>
    <source>
        <strain evidence="3">JCM 17695</strain>
    </source>
</reference>
<dbReference type="Pfam" id="PF00753">
    <property type="entry name" value="Lactamase_B"/>
    <property type="match status" value="1"/>
</dbReference>
<accession>A0ABW2TLY0</accession>
<name>A0ABW2TLY0_9PSEU</name>
<gene>
    <name evidence="2" type="ORF">ACFQV2_08145</name>
</gene>
<dbReference type="InterPro" id="IPR050855">
    <property type="entry name" value="NDM-1-like"/>
</dbReference>
<dbReference type="Proteomes" id="UP001596512">
    <property type="component" value="Unassembled WGS sequence"/>
</dbReference>
<dbReference type="CDD" id="cd16282">
    <property type="entry name" value="metallo-hydrolase-like_MBL-fold"/>
    <property type="match status" value="1"/>
</dbReference>
<dbReference type="PANTHER" id="PTHR42951:SF4">
    <property type="entry name" value="ACYL-COENZYME A THIOESTERASE MBLAC2"/>
    <property type="match status" value="1"/>
</dbReference>
<keyword evidence="3" id="KW-1185">Reference proteome</keyword>
<dbReference type="EMBL" id="JBHTEY010000004">
    <property type="protein sequence ID" value="MFC7613578.1"/>
    <property type="molecule type" value="Genomic_DNA"/>
</dbReference>
<evidence type="ECO:0000313" key="2">
    <source>
        <dbReference type="EMBL" id="MFC7613578.1"/>
    </source>
</evidence>
<evidence type="ECO:0000313" key="3">
    <source>
        <dbReference type="Proteomes" id="UP001596512"/>
    </source>
</evidence>
<dbReference type="InterPro" id="IPR036866">
    <property type="entry name" value="RibonucZ/Hydroxyglut_hydro"/>
</dbReference>
<organism evidence="2 3">
    <name type="scientific">Actinokineospora soli</name>
    <dbReference type="NCBI Taxonomy" id="1048753"/>
    <lineage>
        <taxon>Bacteria</taxon>
        <taxon>Bacillati</taxon>
        <taxon>Actinomycetota</taxon>
        <taxon>Actinomycetes</taxon>
        <taxon>Pseudonocardiales</taxon>
        <taxon>Pseudonocardiaceae</taxon>
        <taxon>Actinokineospora</taxon>
    </lineage>
</organism>
<dbReference type="InterPro" id="IPR001279">
    <property type="entry name" value="Metallo-B-lactamas"/>
</dbReference>
<evidence type="ECO:0000259" key="1">
    <source>
        <dbReference type="SMART" id="SM00849"/>
    </source>
</evidence>
<dbReference type="PANTHER" id="PTHR42951">
    <property type="entry name" value="METALLO-BETA-LACTAMASE DOMAIN-CONTAINING"/>
    <property type="match status" value="1"/>
</dbReference>
<dbReference type="SMART" id="SM00849">
    <property type="entry name" value="Lactamase_B"/>
    <property type="match status" value="1"/>
</dbReference>
<sequence>MSSWIEVADGVHARRYAELDQTLGLVVGERRCLVVDTGLDEAHGAEFAAAIRELTDLPWTVVITHAHFDHYLGTAAFGDVPVYAHPGCAVAMREDVRPEWARRYREQGKPEIADRIAVARVVPPTHEVPDRVELDLGGRRVTLLHPGPAHTDHDVAVHVPDAGVVFAGDLVEQGAPPSVGPDAHPARWPGALDVLLALRPTTVVPGHGEPVDPRFVAAQRDELSAGST</sequence>
<dbReference type="Gene3D" id="3.60.15.10">
    <property type="entry name" value="Ribonuclease Z/Hydroxyacylglutathione hydrolase-like"/>
    <property type="match status" value="1"/>
</dbReference>
<proteinExistence type="predicted"/>
<protein>
    <submittedName>
        <fullName evidence="2">MBL fold metallo-hydrolase</fullName>
    </submittedName>
</protein>